<proteinExistence type="predicted"/>
<evidence type="ECO:0000313" key="2">
    <source>
        <dbReference type="Proteomes" id="UP001302602"/>
    </source>
</evidence>
<organism evidence="1 2">
    <name type="scientific">Parathielavia appendiculata</name>
    <dbReference type="NCBI Taxonomy" id="2587402"/>
    <lineage>
        <taxon>Eukaryota</taxon>
        <taxon>Fungi</taxon>
        <taxon>Dikarya</taxon>
        <taxon>Ascomycota</taxon>
        <taxon>Pezizomycotina</taxon>
        <taxon>Sordariomycetes</taxon>
        <taxon>Sordariomycetidae</taxon>
        <taxon>Sordariales</taxon>
        <taxon>Chaetomiaceae</taxon>
        <taxon>Parathielavia</taxon>
    </lineage>
</organism>
<sequence length="75" mass="9024">MSPGNYLLKDLAMNSFHVREAERFWHDCERVTVEWLELAEQLDKFVQNTELLQTRQKVLHPQQLHFLLPIHVLSR</sequence>
<keyword evidence="2" id="KW-1185">Reference proteome</keyword>
<reference evidence="1" key="1">
    <citation type="journal article" date="2023" name="Mol. Phylogenet. Evol.">
        <title>Genome-scale phylogeny and comparative genomics of the fungal order Sordariales.</title>
        <authorList>
            <person name="Hensen N."/>
            <person name="Bonometti L."/>
            <person name="Westerberg I."/>
            <person name="Brannstrom I.O."/>
            <person name="Guillou S."/>
            <person name="Cros-Aarteil S."/>
            <person name="Calhoun S."/>
            <person name="Haridas S."/>
            <person name="Kuo A."/>
            <person name="Mondo S."/>
            <person name="Pangilinan J."/>
            <person name="Riley R."/>
            <person name="LaButti K."/>
            <person name="Andreopoulos B."/>
            <person name="Lipzen A."/>
            <person name="Chen C."/>
            <person name="Yan M."/>
            <person name="Daum C."/>
            <person name="Ng V."/>
            <person name="Clum A."/>
            <person name="Steindorff A."/>
            <person name="Ohm R.A."/>
            <person name="Martin F."/>
            <person name="Silar P."/>
            <person name="Natvig D.O."/>
            <person name="Lalanne C."/>
            <person name="Gautier V."/>
            <person name="Ament-Velasquez S.L."/>
            <person name="Kruys A."/>
            <person name="Hutchinson M.I."/>
            <person name="Powell A.J."/>
            <person name="Barry K."/>
            <person name="Miller A.N."/>
            <person name="Grigoriev I.V."/>
            <person name="Debuchy R."/>
            <person name="Gladieux P."/>
            <person name="Hiltunen Thoren M."/>
            <person name="Johannesson H."/>
        </authorList>
    </citation>
    <scope>NUCLEOTIDE SEQUENCE</scope>
    <source>
        <strain evidence="1">CBS 731.68</strain>
    </source>
</reference>
<comment type="caution">
    <text evidence="1">The sequence shown here is derived from an EMBL/GenBank/DDBJ whole genome shotgun (WGS) entry which is preliminary data.</text>
</comment>
<dbReference type="EMBL" id="MU853225">
    <property type="protein sequence ID" value="KAK4125603.1"/>
    <property type="molecule type" value="Genomic_DNA"/>
</dbReference>
<gene>
    <name evidence="1" type="ORF">N657DRAFT_642346</name>
</gene>
<dbReference type="RefSeq" id="XP_062649374.1">
    <property type="nucleotide sequence ID" value="XM_062792324.1"/>
</dbReference>
<accession>A0AAN6Z5R1</accession>
<name>A0AAN6Z5R1_9PEZI</name>
<dbReference type="AlphaFoldDB" id="A0AAN6Z5R1"/>
<protein>
    <submittedName>
        <fullName evidence="1">Uncharacterized protein</fullName>
    </submittedName>
</protein>
<reference evidence="1" key="2">
    <citation type="submission" date="2023-05" db="EMBL/GenBank/DDBJ databases">
        <authorList>
            <consortium name="Lawrence Berkeley National Laboratory"/>
            <person name="Steindorff A."/>
            <person name="Hensen N."/>
            <person name="Bonometti L."/>
            <person name="Westerberg I."/>
            <person name="Brannstrom I.O."/>
            <person name="Guillou S."/>
            <person name="Cros-Aarteil S."/>
            <person name="Calhoun S."/>
            <person name="Haridas S."/>
            <person name="Kuo A."/>
            <person name="Mondo S."/>
            <person name="Pangilinan J."/>
            <person name="Riley R."/>
            <person name="Labutti K."/>
            <person name="Andreopoulos B."/>
            <person name="Lipzen A."/>
            <person name="Chen C."/>
            <person name="Yanf M."/>
            <person name="Daum C."/>
            <person name="Ng V."/>
            <person name="Clum A."/>
            <person name="Ohm R."/>
            <person name="Martin F."/>
            <person name="Silar P."/>
            <person name="Natvig D."/>
            <person name="Lalanne C."/>
            <person name="Gautier V."/>
            <person name="Ament-Velasquez S.L."/>
            <person name="Kruys A."/>
            <person name="Hutchinson M.I."/>
            <person name="Powell A.J."/>
            <person name="Barry K."/>
            <person name="Miller A.N."/>
            <person name="Grigoriev I.V."/>
            <person name="Debuchy R."/>
            <person name="Gladieux P."/>
            <person name="Thoren M.H."/>
            <person name="Johannesson H."/>
        </authorList>
    </citation>
    <scope>NUCLEOTIDE SEQUENCE</scope>
    <source>
        <strain evidence="1">CBS 731.68</strain>
    </source>
</reference>
<dbReference type="GeneID" id="87829093"/>
<dbReference type="Proteomes" id="UP001302602">
    <property type="component" value="Unassembled WGS sequence"/>
</dbReference>
<evidence type="ECO:0000313" key="1">
    <source>
        <dbReference type="EMBL" id="KAK4125603.1"/>
    </source>
</evidence>